<sequence>VTKCHSSYHDCPCQRSRLVLPGDHCSITGVYLPIVKTGVRQMSQGLLADTFWKPMYILCVACC</sequence>
<dbReference type="EMBL" id="BPLR01019056">
    <property type="protein sequence ID" value="GIZ04247.1"/>
    <property type="molecule type" value="Genomic_DNA"/>
</dbReference>
<protein>
    <submittedName>
        <fullName evidence="1">Uncharacterized protein</fullName>
    </submittedName>
</protein>
<organism evidence="1 2">
    <name type="scientific">Caerostris extrusa</name>
    <name type="common">Bark spider</name>
    <name type="synonym">Caerostris bankana</name>
    <dbReference type="NCBI Taxonomy" id="172846"/>
    <lineage>
        <taxon>Eukaryota</taxon>
        <taxon>Metazoa</taxon>
        <taxon>Ecdysozoa</taxon>
        <taxon>Arthropoda</taxon>
        <taxon>Chelicerata</taxon>
        <taxon>Arachnida</taxon>
        <taxon>Araneae</taxon>
        <taxon>Araneomorphae</taxon>
        <taxon>Entelegynae</taxon>
        <taxon>Araneoidea</taxon>
        <taxon>Araneidae</taxon>
        <taxon>Caerostris</taxon>
    </lineage>
</organism>
<proteinExistence type="predicted"/>
<name>A0AAV4YA05_CAEEX</name>
<evidence type="ECO:0000313" key="2">
    <source>
        <dbReference type="Proteomes" id="UP001054945"/>
    </source>
</evidence>
<comment type="caution">
    <text evidence="1">The sequence shown here is derived from an EMBL/GenBank/DDBJ whole genome shotgun (WGS) entry which is preliminary data.</text>
</comment>
<dbReference type="Proteomes" id="UP001054945">
    <property type="component" value="Unassembled WGS sequence"/>
</dbReference>
<reference evidence="1 2" key="1">
    <citation type="submission" date="2021-06" db="EMBL/GenBank/DDBJ databases">
        <title>Caerostris extrusa draft genome.</title>
        <authorList>
            <person name="Kono N."/>
            <person name="Arakawa K."/>
        </authorList>
    </citation>
    <scope>NUCLEOTIDE SEQUENCE [LARGE SCALE GENOMIC DNA]</scope>
</reference>
<evidence type="ECO:0000313" key="1">
    <source>
        <dbReference type="EMBL" id="GIZ04247.1"/>
    </source>
</evidence>
<dbReference type="AlphaFoldDB" id="A0AAV4YA05"/>
<keyword evidence="2" id="KW-1185">Reference proteome</keyword>
<feature type="non-terminal residue" evidence="1">
    <location>
        <position position="1"/>
    </location>
</feature>
<gene>
    <name evidence="1" type="ORF">CEXT_648471</name>
</gene>
<accession>A0AAV4YA05</accession>